<protein>
    <submittedName>
        <fullName evidence="1">Uncharacterized protein</fullName>
    </submittedName>
</protein>
<dbReference type="Proteomes" id="UP001438707">
    <property type="component" value="Unassembled WGS sequence"/>
</dbReference>
<accession>A0AAW1SA91</accession>
<keyword evidence="2" id="KW-1185">Reference proteome</keyword>
<evidence type="ECO:0000313" key="2">
    <source>
        <dbReference type="Proteomes" id="UP001438707"/>
    </source>
</evidence>
<gene>
    <name evidence="1" type="ORF">WJX74_000991</name>
</gene>
<evidence type="ECO:0000313" key="1">
    <source>
        <dbReference type="EMBL" id="KAK9842706.1"/>
    </source>
</evidence>
<name>A0AAW1SA91_9CHLO</name>
<comment type="caution">
    <text evidence="1">The sequence shown here is derived from an EMBL/GenBank/DDBJ whole genome shotgun (WGS) entry which is preliminary data.</text>
</comment>
<proteinExistence type="predicted"/>
<organism evidence="1 2">
    <name type="scientific">Apatococcus lobatus</name>
    <dbReference type="NCBI Taxonomy" id="904363"/>
    <lineage>
        <taxon>Eukaryota</taxon>
        <taxon>Viridiplantae</taxon>
        <taxon>Chlorophyta</taxon>
        <taxon>core chlorophytes</taxon>
        <taxon>Trebouxiophyceae</taxon>
        <taxon>Chlorellales</taxon>
        <taxon>Chlorellaceae</taxon>
        <taxon>Apatococcus</taxon>
    </lineage>
</organism>
<reference evidence="1 2" key="1">
    <citation type="journal article" date="2024" name="Nat. Commun.">
        <title>Phylogenomics reveals the evolutionary origins of lichenization in chlorophyte algae.</title>
        <authorList>
            <person name="Puginier C."/>
            <person name="Libourel C."/>
            <person name="Otte J."/>
            <person name="Skaloud P."/>
            <person name="Haon M."/>
            <person name="Grisel S."/>
            <person name="Petersen M."/>
            <person name="Berrin J.G."/>
            <person name="Delaux P.M."/>
            <person name="Dal Grande F."/>
            <person name="Keller J."/>
        </authorList>
    </citation>
    <scope>NUCLEOTIDE SEQUENCE [LARGE SCALE GENOMIC DNA]</scope>
    <source>
        <strain evidence="1 2">SAG 2145</strain>
    </source>
</reference>
<sequence>MGAIGSFVKIGFLSMGVYYALRSTDGLFEFMDSRRSQRIADEQLTLAADKARRQWLASRQSVADKTDI</sequence>
<dbReference type="AlphaFoldDB" id="A0AAW1SA91"/>
<dbReference type="EMBL" id="JALJOS010000002">
    <property type="protein sequence ID" value="KAK9842706.1"/>
    <property type="molecule type" value="Genomic_DNA"/>
</dbReference>